<keyword evidence="1" id="KW-1133">Transmembrane helix</keyword>
<name>A0A4Y7RK69_9FIRM</name>
<organism evidence="3 4">
    <name type="scientific">Pelotomaculum propionicicum</name>
    <dbReference type="NCBI Taxonomy" id="258475"/>
    <lineage>
        <taxon>Bacteria</taxon>
        <taxon>Bacillati</taxon>
        <taxon>Bacillota</taxon>
        <taxon>Clostridia</taxon>
        <taxon>Eubacteriales</taxon>
        <taxon>Desulfotomaculaceae</taxon>
        <taxon>Pelotomaculum</taxon>
    </lineage>
</organism>
<dbReference type="SUPFAM" id="SSF88874">
    <property type="entry name" value="Receptor-binding domain of short tail fibre protein gp12"/>
    <property type="match status" value="1"/>
</dbReference>
<evidence type="ECO:0000256" key="1">
    <source>
        <dbReference type="SAM" id="Phobius"/>
    </source>
</evidence>
<dbReference type="Gene3D" id="3.90.1340.10">
    <property type="entry name" value="Phage tail collar domain"/>
    <property type="match status" value="1"/>
</dbReference>
<dbReference type="OrthoDB" id="9810174at2"/>
<comment type="caution">
    <text evidence="3">The sequence shown here is derived from an EMBL/GenBank/DDBJ whole genome shotgun (WGS) entry which is preliminary data.</text>
</comment>
<evidence type="ECO:0000313" key="4">
    <source>
        <dbReference type="Proteomes" id="UP000297597"/>
    </source>
</evidence>
<gene>
    <name evidence="3" type="ORF">Pmgp_03196</name>
</gene>
<dbReference type="InterPro" id="IPR037053">
    <property type="entry name" value="Phage_tail_collar_dom_sf"/>
</dbReference>
<feature type="domain" description="Phage tail collar" evidence="2">
    <location>
        <begin position="208"/>
        <end position="248"/>
    </location>
</feature>
<dbReference type="RefSeq" id="WP_134215137.1">
    <property type="nucleotide sequence ID" value="NZ_QFFZ01000050.1"/>
</dbReference>
<dbReference type="EMBL" id="QFFZ01000050">
    <property type="protein sequence ID" value="TEB09375.1"/>
    <property type="molecule type" value="Genomic_DNA"/>
</dbReference>
<dbReference type="Pfam" id="PF07484">
    <property type="entry name" value="Collar"/>
    <property type="match status" value="1"/>
</dbReference>
<keyword evidence="4" id="KW-1185">Reference proteome</keyword>
<dbReference type="Proteomes" id="UP000297597">
    <property type="component" value="Unassembled WGS sequence"/>
</dbReference>
<evidence type="ECO:0000259" key="2">
    <source>
        <dbReference type="Pfam" id="PF07484"/>
    </source>
</evidence>
<feature type="transmembrane region" description="Helical" evidence="1">
    <location>
        <begin position="59"/>
        <end position="80"/>
    </location>
</feature>
<reference evidence="3 4" key="1">
    <citation type="journal article" date="2018" name="Environ. Microbiol.">
        <title>Novel energy conservation strategies and behaviour of Pelotomaculum schinkii driving syntrophic propionate catabolism.</title>
        <authorList>
            <person name="Hidalgo-Ahumada C.A.P."/>
            <person name="Nobu M.K."/>
            <person name="Narihiro T."/>
            <person name="Tamaki H."/>
            <person name="Liu W.T."/>
            <person name="Kamagata Y."/>
            <person name="Stams A.J.M."/>
            <person name="Imachi H."/>
            <person name="Sousa D.Z."/>
        </authorList>
    </citation>
    <scope>NUCLEOTIDE SEQUENCE [LARGE SCALE GENOMIC DNA]</scope>
    <source>
        <strain evidence="3 4">MGP</strain>
    </source>
</reference>
<dbReference type="InterPro" id="IPR011083">
    <property type="entry name" value="Phage_tail_collar_dom"/>
</dbReference>
<keyword evidence="1" id="KW-0812">Transmembrane</keyword>
<evidence type="ECO:0000313" key="3">
    <source>
        <dbReference type="EMBL" id="TEB09375.1"/>
    </source>
</evidence>
<proteinExistence type="predicted"/>
<protein>
    <recommendedName>
        <fullName evidence="2">Phage tail collar domain-containing protein</fullName>
    </recommendedName>
</protein>
<accession>A0A4Y7RK69</accession>
<dbReference type="AlphaFoldDB" id="A0A4Y7RK69"/>
<sequence length="270" mass="29125">MSDQFEFNELIKSLNVTPDEEAKQKAKALFLQKAEEAEQTQTAEHKKTGSVFRKNRRSLFNFAAGMAAMLILTVGILTAYDPSFLTGSVSGGGDIVQYRMFPAGTETPVLDTAQKYSGELSVFHIPGADEDINSQFIKSDGAAFAEGFAYYVTQFGSKADTGKVENTVTKGKVLYVPVNRSDYKADYGNAVCCGEIVLLKASDKVLQKHGYLPCKGQTLNAKDYPVLAGILAPGAEQFTLPDLSGQSPVEGAVWCIAAEGDYPYTRPAGN</sequence>
<keyword evidence="1" id="KW-0472">Membrane</keyword>